<evidence type="ECO:0000313" key="4">
    <source>
        <dbReference type="Proteomes" id="UP000694387"/>
    </source>
</evidence>
<evidence type="ECO:0000313" key="3">
    <source>
        <dbReference type="Ensembl" id="ENSEASP00005029051.1"/>
    </source>
</evidence>
<dbReference type="Ensembl" id="ENSEAST00005031568.2">
    <property type="protein sequence ID" value="ENSEASP00005029051.1"/>
    <property type="gene ID" value="ENSEASG00005019777.2"/>
</dbReference>
<dbReference type="OMA" id="VLMFINE"/>
<sequence length="177" mass="20009">MKPDDPGGGFQHGKVVAFINEKIARHAKGPEFYLENISLSWEETEDKLRAILEDSAVPSKVKEACAWGSLALGLHFTCRQGRFHGHRVQWLQDFAKLHKSDAQALASDVKKLTVQQMENKETAFQLLRQTYANLAEMQKERDLLRWKLLQALGFPRLAPCPVSPPHPLPPFPSSEQV</sequence>
<proteinExistence type="inferred from homology"/>
<reference evidence="3 4" key="1">
    <citation type="journal article" date="2020" name="Nat. Commun.">
        <title>Donkey genomes provide new insights into domestication and selection for coat color.</title>
        <authorList>
            <person name="Wang"/>
            <person name="C."/>
            <person name="Li"/>
            <person name="H."/>
            <person name="Guo"/>
            <person name="Y."/>
            <person name="Huang"/>
            <person name="J."/>
            <person name="Sun"/>
            <person name="Y."/>
            <person name="Min"/>
            <person name="J."/>
            <person name="Wang"/>
            <person name="J."/>
            <person name="Fang"/>
            <person name="X."/>
            <person name="Zhao"/>
            <person name="Z."/>
            <person name="Wang"/>
            <person name="S."/>
            <person name="Zhang"/>
            <person name="Y."/>
            <person name="Liu"/>
            <person name="Q."/>
            <person name="Jiang"/>
            <person name="Q."/>
            <person name="Wang"/>
            <person name="X."/>
            <person name="Guo"/>
            <person name="Y."/>
            <person name="Yang"/>
            <person name="C."/>
            <person name="Wang"/>
            <person name="Y."/>
            <person name="Tian"/>
            <person name="F."/>
            <person name="Zhuang"/>
            <person name="G."/>
            <person name="Fan"/>
            <person name="Y."/>
            <person name="Gao"/>
            <person name="Q."/>
            <person name="Li"/>
            <person name="Y."/>
            <person name="Ju"/>
            <person name="Z."/>
            <person name="Li"/>
            <person name="J."/>
            <person name="Li"/>
            <person name="R."/>
            <person name="Hou"/>
            <person name="M."/>
            <person name="Yang"/>
            <person name="G."/>
            <person name="Liu"/>
            <person name="G."/>
            <person name="Liu"/>
            <person name="W."/>
            <person name="Guo"/>
            <person name="J."/>
            <person name="Pan"/>
            <person name="S."/>
            <person name="Fan"/>
            <person name="G."/>
            <person name="Zhang"/>
            <person name="W."/>
            <person name="Zhang"/>
            <person name="R."/>
            <person name="Yu"/>
            <person name="J."/>
            <person name="Zhang"/>
            <person name="X."/>
            <person name="Yin"/>
            <person name="Q."/>
            <person name="Ji"/>
            <person name="C."/>
            <person name="Jin"/>
            <person name="Y."/>
            <person name="Yue"/>
            <person name="G."/>
            <person name="Liu"/>
            <person name="M."/>
            <person name="Xu"/>
            <person name="J."/>
            <person name="Liu"/>
            <person name="S."/>
            <person name="Jordana"/>
            <person name="J."/>
            <person name="Noce"/>
            <person name="A."/>
            <person name="Amills"/>
            <person name="M."/>
            <person name="Wu"/>
            <person name="D.D."/>
            <person name="Li"/>
            <person name="S."/>
            <person name="Zhou"/>
            <person name="X. and Zhong"/>
            <person name="J."/>
        </authorList>
    </citation>
    <scope>NUCLEOTIDE SEQUENCE [LARGE SCALE GENOMIC DNA]</scope>
</reference>
<dbReference type="InterPro" id="IPR028193">
    <property type="entry name" value="TEX13A-D_N"/>
</dbReference>
<dbReference type="PANTHER" id="PTHR23111">
    <property type="entry name" value="ZINC FINGER PROTEIN"/>
    <property type="match status" value="1"/>
</dbReference>
<name>A0A8C4PTK1_EQUAS</name>
<reference evidence="3" key="3">
    <citation type="submission" date="2025-09" db="UniProtKB">
        <authorList>
            <consortium name="Ensembl"/>
        </authorList>
    </citation>
    <scope>IDENTIFICATION</scope>
</reference>
<dbReference type="Pfam" id="PF15186">
    <property type="entry name" value="TEX13"/>
    <property type="match status" value="1"/>
</dbReference>
<accession>A0A8C4PTK1</accession>
<reference evidence="3" key="2">
    <citation type="submission" date="2025-08" db="UniProtKB">
        <authorList>
            <consortium name="Ensembl"/>
        </authorList>
    </citation>
    <scope>IDENTIFICATION</scope>
</reference>
<dbReference type="AlphaFoldDB" id="A0A8C4PTK1"/>
<dbReference type="PANTHER" id="PTHR23111:SF64">
    <property type="entry name" value="TESTIS-EXPRESSED PROTEIN 13A"/>
    <property type="match status" value="1"/>
</dbReference>
<dbReference type="GO" id="GO:0003729">
    <property type="term" value="F:mRNA binding"/>
    <property type="evidence" value="ECO:0007669"/>
    <property type="project" value="TreeGrafter"/>
</dbReference>
<dbReference type="Proteomes" id="UP000694387">
    <property type="component" value="Chromosome X"/>
</dbReference>
<organism evidence="3 4">
    <name type="scientific">Equus asinus</name>
    <name type="common">Donkey</name>
    <name type="synonym">Equus africanus asinus</name>
    <dbReference type="NCBI Taxonomy" id="9793"/>
    <lineage>
        <taxon>Eukaryota</taxon>
        <taxon>Metazoa</taxon>
        <taxon>Chordata</taxon>
        <taxon>Craniata</taxon>
        <taxon>Vertebrata</taxon>
        <taxon>Euteleostomi</taxon>
        <taxon>Mammalia</taxon>
        <taxon>Eutheria</taxon>
        <taxon>Laurasiatheria</taxon>
        <taxon>Perissodactyla</taxon>
        <taxon>Equidae</taxon>
        <taxon>Equus</taxon>
    </lineage>
</organism>
<protein>
    <recommendedName>
        <fullName evidence="2">Testis-expressed protein 13 A-D N-terminal domain-containing protein</fullName>
    </recommendedName>
</protein>
<feature type="domain" description="Testis-expressed protein 13 A-D N-terminal" evidence="2">
    <location>
        <begin position="3"/>
        <end position="151"/>
    </location>
</feature>
<dbReference type="GeneTree" id="ENSGT00940000161342"/>
<keyword evidence="4" id="KW-1185">Reference proteome</keyword>
<evidence type="ECO:0000256" key="1">
    <source>
        <dbReference type="ARBA" id="ARBA00008287"/>
    </source>
</evidence>
<evidence type="ECO:0000259" key="2">
    <source>
        <dbReference type="Pfam" id="PF15186"/>
    </source>
</evidence>
<comment type="similarity">
    <text evidence="1">Belongs to the TEX13 family.</text>
</comment>